<dbReference type="Proteomes" id="UP000785679">
    <property type="component" value="Unassembled WGS sequence"/>
</dbReference>
<feature type="compositionally biased region" description="Polar residues" evidence="2">
    <location>
        <begin position="484"/>
        <end position="494"/>
    </location>
</feature>
<sequence>MLATDIRPGQIERVMAHQQHNNRMIVNVKNELDELGMDEVDYGSAYYYLEKDRKRHGAGLRKGQVVVGQDNQSQLQNKIGQRVESKIDREAREHVIDKLEMKIMELRKKIDKKLAKIDKPVTFEDLLKKKKKGKKNSKITQSMKILRLKVRVGLIRRLLLGVLASNPQAVHLGKMKHSQLSHIEADVRQKAREFMFRDGVGKLQTLKAKLDQEAAERAQKQPTDGQKVSLLPELSRNSILNNRYKSLDDQRKHSSILVEEFAPHQQPNESEERAQILSEDQYYSLGQKSSMPKIRLKKIDQKELFVFKRALQGDTQSLAISPFNQLSLLKQNQIPQNIPQSISQQPINTLSQPTKVKRIMIDNSIMLVRPEMDASEKQIFTMNQFRTNEERMLLAMQYDGGERMTDGVFRPKMLGDFSRSDCAAQIFVDEEYSMDKRRDFNLSYLLKKRNKQSSTLSHSKERLPAIQELPHKESIIIKPKTNQRKQLTETQQAIPVQRQESQEEKSFGESDVKGLIEVPFILKNSMGQIMDVNQNALDPYYITNIQQEMIEPRRKNQEVIRKVLREKLELDRKRVQLIQSLQSSVDSLGTIQDDQPIVKQRTGELFKAFVESSKFIKLRK</sequence>
<gene>
    <name evidence="3" type="ORF">FGO68_gene15773</name>
</gene>
<feature type="coiled-coil region" evidence="1">
    <location>
        <begin position="89"/>
        <end position="116"/>
    </location>
</feature>
<keyword evidence="1" id="KW-0175">Coiled coil</keyword>
<evidence type="ECO:0000256" key="2">
    <source>
        <dbReference type="SAM" id="MobiDB-lite"/>
    </source>
</evidence>
<comment type="caution">
    <text evidence="3">The sequence shown here is derived from an EMBL/GenBank/DDBJ whole genome shotgun (WGS) entry which is preliminary data.</text>
</comment>
<proteinExistence type="predicted"/>
<accession>A0A8J8NXZ7</accession>
<evidence type="ECO:0000313" key="3">
    <source>
        <dbReference type="EMBL" id="TNV82425.1"/>
    </source>
</evidence>
<dbReference type="AlphaFoldDB" id="A0A8J8NXZ7"/>
<keyword evidence="4" id="KW-1185">Reference proteome</keyword>
<name>A0A8J8NXZ7_HALGN</name>
<protein>
    <submittedName>
        <fullName evidence="3">Uncharacterized protein</fullName>
    </submittedName>
</protein>
<evidence type="ECO:0000256" key="1">
    <source>
        <dbReference type="SAM" id="Coils"/>
    </source>
</evidence>
<reference evidence="3" key="1">
    <citation type="submission" date="2019-06" db="EMBL/GenBank/DDBJ databases">
        <authorList>
            <person name="Zheng W."/>
        </authorList>
    </citation>
    <scope>NUCLEOTIDE SEQUENCE</scope>
    <source>
        <strain evidence="3">QDHG01</strain>
    </source>
</reference>
<dbReference type="EMBL" id="RRYP01004976">
    <property type="protein sequence ID" value="TNV82425.1"/>
    <property type="molecule type" value="Genomic_DNA"/>
</dbReference>
<organism evidence="3 4">
    <name type="scientific">Halteria grandinella</name>
    <dbReference type="NCBI Taxonomy" id="5974"/>
    <lineage>
        <taxon>Eukaryota</taxon>
        <taxon>Sar</taxon>
        <taxon>Alveolata</taxon>
        <taxon>Ciliophora</taxon>
        <taxon>Intramacronucleata</taxon>
        <taxon>Spirotrichea</taxon>
        <taxon>Stichotrichia</taxon>
        <taxon>Sporadotrichida</taxon>
        <taxon>Halteriidae</taxon>
        <taxon>Halteria</taxon>
    </lineage>
</organism>
<feature type="region of interest" description="Disordered" evidence="2">
    <location>
        <begin position="477"/>
        <end position="508"/>
    </location>
</feature>
<dbReference type="OrthoDB" id="327763at2759"/>
<evidence type="ECO:0000313" key="4">
    <source>
        <dbReference type="Proteomes" id="UP000785679"/>
    </source>
</evidence>